<evidence type="ECO:0000313" key="2">
    <source>
        <dbReference type="Proteomes" id="UP000233837"/>
    </source>
</evidence>
<dbReference type="AlphaFoldDB" id="A0A2I0VC82"/>
<organism evidence="1 2">
    <name type="scientific">Dendrobium catenatum</name>
    <dbReference type="NCBI Taxonomy" id="906689"/>
    <lineage>
        <taxon>Eukaryota</taxon>
        <taxon>Viridiplantae</taxon>
        <taxon>Streptophyta</taxon>
        <taxon>Embryophyta</taxon>
        <taxon>Tracheophyta</taxon>
        <taxon>Spermatophyta</taxon>
        <taxon>Magnoliopsida</taxon>
        <taxon>Liliopsida</taxon>
        <taxon>Asparagales</taxon>
        <taxon>Orchidaceae</taxon>
        <taxon>Epidendroideae</taxon>
        <taxon>Malaxideae</taxon>
        <taxon>Dendrobiinae</taxon>
        <taxon>Dendrobium</taxon>
    </lineage>
</organism>
<reference evidence="1 2" key="2">
    <citation type="journal article" date="2017" name="Nature">
        <title>The Apostasia genome and the evolution of orchids.</title>
        <authorList>
            <person name="Zhang G.Q."/>
            <person name="Liu K.W."/>
            <person name="Li Z."/>
            <person name="Lohaus R."/>
            <person name="Hsiao Y.Y."/>
            <person name="Niu S.C."/>
            <person name="Wang J.Y."/>
            <person name="Lin Y.C."/>
            <person name="Xu Q."/>
            <person name="Chen L.J."/>
            <person name="Yoshida K."/>
            <person name="Fujiwara S."/>
            <person name="Wang Z.W."/>
            <person name="Zhang Y.Q."/>
            <person name="Mitsuda N."/>
            <person name="Wang M."/>
            <person name="Liu G.H."/>
            <person name="Pecoraro L."/>
            <person name="Huang H.X."/>
            <person name="Xiao X.J."/>
            <person name="Lin M."/>
            <person name="Wu X.Y."/>
            <person name="Wu W.L."/>
            <person name="Chen Y.Y."/>
            <person name="Chang S.B."/>
            <person name="Sakamoto S."/>
            <person name="Ohme-Takagi M."/>
            <person name="Yagi M."/>
            <person name="Zeng S.J."/>
            <person name="Shen C.Y."/>
            <person name="Yeh C.M."/>
            <person name="Luo Y.B."/>
            <person name="Tsai W.C."/>
            <person name="Van de Peer Y."/>
            <person name="Liu Z.J."/>
        </authorList>
    </citation>
    <scope>NUCLEOTIDE SEQUENCE [LARGE SCALE GENOMIC DNA]</scope>
    <source>
        <tissue evidence="1">The whole plant</tissue>
    </source>
</reference>
<name>A0A2I0VC82_9ASPA</name>
<dbReference type="Proteomes" id="UP000233837">
    <property type="component" value="Unassembled WGS sequence"/>
</dbReference>
<reference evidence="1 2" key="1">
    <citation type="journal article" date="2016" name="Sci. Rep.">
        <title>The Dendrobium catenatum Lindl. genome sequence provides insights into polysaccharide synthase, floral development and adaptive evolution.</title>
        <authorList>
            <person name="Zhang G.Q."/>
            <person name="Xu Q."/>
            <person name="Bian C."/>
            <person name="Tsai W.C."/>
            <person name="Yeh C.M."/>
            <person name="Liu K.W."/>
            <person name="Yoshida K."/>
            <person name="Zhang L.S."/>
            <person name="Chang S.B."/>
            <person name="Chen F."/>
            <person name="Shi Y."/>
            <person name="Su Y.Y."/>
            <person name="Zhang Y.Q."/>
            <person name="Chen L.J."/>
            <person name="Yin Y."/>
            <person name="Lin M."/>
            <person name="Huang H."/>
            <person name="Deng H."/>
            <person name="Wang Z.W."/>
            <person name="Zhu S.L."/>
            <person name="Zhao X."/>
            <person name="Deng C."/>
            <person name="Niu S.C."/>
            <person name="Huang J."/>
            <person name="Wang M."/>
            <person name="Liu G.H."/>
            <person name="Yang H.J."/>
            <person name="Xiao X.J."/>
            <person name="Hsiao Y.Y."/>
            <person name="Wu W.L."/>
            <person name="Chen Y.Y."/>
            <person name="Mitsuda N."/>
            <person name="Ohme-Takagi M."/>
            <person name="Luo Y.B."/>
            <person name="Van de Peer Y."/>
            <person name="Liu Z.J."/>
        </authorList>
    </citation>
    <scope>NUCLEOTIDE SEQUENCE [LARGE SCALE GENOMIC DNA]</scope>
    <source>
        <tissue evidence="1">The whole plant</tissue>
    </source>
</reference>
<dbReference type="EMBL" id="KZ504852">
    <property type="protein sequence ID" value="PKU61013.1"/>
    <property type="molecule type" value="Genomic_DNA"/>
</dbReference>
<protein>
    <submittedName>
        <fullName evidence="1">Uncharacterized protein</fullName>
    </submittedName>
</protein>
<proteinExistence type="predicted"/>
<sequence>MEEPYMLKAEMAMVQNMSERVLSSCQRDDAAAMIVVCKECDAILEQRQWPDFH</sequence>
<accession>A0A2I0VC82</accession>
<keyword evidence="2" id="KW-1185">Reference proteome</keyword>
<gene>
    <name evidence="1" type="ORF">MA16_Dca028210</name>
</gene>
<evidence type="ECO:0000313" key="1">
    <source>
        <dbReference type="EMBL" id="PKU61013.1"/>
    </source>
</evidence>